<name>A0A336M911_CULSO</name>
<proteinExistence type="predicted"/>
<reference evidence="1" key="1">
    <citation type="submission" date="2018-07" db="EMBL/GenBank/DDBJ databases">
        <authorList>
            <person name="Quirk P.G."/>
            <person name="Krulwich T.A."/>
        </authorList>
    </citation>
    <scope>NUCLEOTIDE SEQUENCE</scope>
</reference>
<dbReference type="EMBL" id="UFQT01000733">
    <property type="protein sequence ID" value="SSX26812.1"/>
    <property type="molecule type" value="Genomic_DNA"/>
</dbReference>
<dbReference type="AlphaFoldDB" id="A0A336M911"/>
<evidence type="ECO:0000313" key="1">
    <source>
        <dbReference type="EMBL" id="SSX26812.1"/>
    </source>
</evidence>
<sequence>MQCITVPSSASNIDNLSENRIIERDKDHKRVSRGLPSCLKGERDDVECEFKSQTLPRIYIDDTSHEGNFNNF</sequence>
<gene>
    <name evidence="1" type="primary">CSON013904</name>
</gene>
<accession>A0A336M911</accession>
<organism evidence="1">
    <name type="scientific">Culicoides sonorensis</name>
    <name type="common">Biting midge</name>
    <dbReference type="NCBI Taxonomy" id="179676"/>
    <lineage>
        <taxon>Eukaryota</taxon>
        <taxon>Metazoa</taxon>
        <taxon>Ecdysozoa</taxon>
        <taxon>Arthropoda</taxon>
        <taxon>Hexapoda</taxon>
        <taxon>Insecta</taxon>
        <taxon>Pterygota</taxon>
        <taxon>Neoptera</taxon>
        <taxon>Endopterygota</taxon>
        <taxon>Diptera</taxon>
        <taxon>Nematocera</taxon>
        <taxon>Chironomoidea</taxon>
        <taxon>Ceratopogonidae</taxon>
        <taxon>Ceratopogoninae</taxon>
        <taxon>Culicoides</taxon>
        <taxon>Monoculicoides</taxon>
    </lineage>
</organism>
<protein>
    <submittedName>
        <fullName evidence="1">CSON013904 protein</fullName>
    </submittedName>
</protein>
<dbReference type="VEuPathDB" id="VectorBase:CSON013904"/>